<evidence type="ECO:0000256" key="4">
    <source>
        <dbReference type="SAM" id="SignalP"/>
    </source>
</evidence>
<comment type="caution">
    <text evidence="5">The sequence shown here is derived from an EMBL/GenBank/DDBJ whole genome shotgun (WGS) entry which is preliminary data.</text>
</comment>
<keyword evidence="4" id="KW-0732">Signal</keyword>
<feature type="chain" id="PRO_5002494670" description="Sugar ABC transporter substrate-binding protein" evidence="4">
    <location>
        <begin position="24"/>
        <end position="431"/>
    </location>
</feature>
<evidence type="ECO:0008006" key="7">
    <source>
        <dbReference type="Google" id="ProtNLM"/>
    </source>
</evidence>
<evidence type="ECO:0000256" key="3">
    <source>
        <dbReference type="ARBA" id="ARBA00022764"/>
    </source>
</evidence>
<dbReference type="STRING" id="1293439.WH87_08825"/>
<evidence type="ECO:0000313" key="6">
    <source>
        <dbReference type="Proteomes" id="UP000033411"/>
    </source>
</evidence>
<reference evidence="5 6" key="1">
    <citation type="submission" date="2015-03" db="EMBL/GenBank/DDBJ databases">
        <authorList>
            <person name="Lepp D."/>
            <person name="Hassan Y.I."/>
            <person name="Li X.-Z."/>
            <person name="Zhou T."/>
        </authorList>
    </citation>
    <scope>NUCLEOTIDE SEQUENCE [LARGE SCALE GENOMIC DNA]</scope>
    <source>
        <strain evidence="5 6">E84</strain>
    </source>
</reference>
<dbReference type="InterPro" id="IPR006059">
    <property type="entry name" value="SBP"/>
</dbReference>
<keyword evidence="6" id="KW-1185">Reference proteome</keyword>
<proteinExistence type="inferred from homology"/>
<dbReference type="PATRIC" id="fig|1293439.3.peg.1344"/>
<accession>A0A0F5Q9Z8</accession>
<keyword evidence="3" id="KW-0574">Periplasm</keyword>
<dbReference type="Proteomes" id="UP000033411">
    <property type="component" value="Unassembled WGS sequence"/>
</dbReference>
<evidence type="ECO:0000256" key="1">
    <source>
        <dbReference type="ARBA" id="ARBA00004418"/>
    </source>
</evidence>
<name>A0A0F5Q9Z8_9HYPH</name>
<dbReference type="Pfam" id="PF01547">
    <property type="entry name" value="SBP_bac_1"/>
    <property type="match status" value="1"/>
</dbReference>
<gene>
    <name evidence="5" type="ORF">WH87_08825</name>
</gene>
<dbReference type="RefSeq" id="WP_046139454.1">
    <property type="nucleotide sequence ID" value="NZ_LANJ01000016.1"/>
</dbReference>
<dbReference type="AlphaFoldDB" id="A0A0F5Q9Z8"/>
<dbReference type="GO" id="GO:0042597">
    <property type="term" value="C:periplasmic space"/>
    <property type="evidence" value="ECO:0007669"/>
    <property type="project" value="UniProtKB-SubCell"/>
</dbReference>
<dbReference type="OrthoDB" id="2509690at2"/>
<organism evidence="5 6">
    <name type="scientific">Devosia epidermidihirudinis</name>
    <dbReference type="NCBI Taxonomy" id="1293439"/>
    <lineage>
        <taxon>Bacteria</taxon>
        <taxon>Pseudomonadati</taxon>
        <taxon>Pseudomonadota</taxon>
        <taxon>Alphaproteobacteria</taxon>
        <taxon>Hyphomicrobiales</taxon>
        <taxon>Devosiaceae</taxon>
        <taxon>Devosia</taxon>
    </lineage>
</organism>
<evidence type="ECO:0000313" key="5">
    <source>
        <dbReference type="EMBL" id="KKC37790.1"/>
    </source>
</evidence>
<comment type="subcellular location">
    <subcellularLocation>
        <location evidence="1">Periplasm</location>
    </subcellularLocation>
</comment>
<protein>
    <recommendedName>
        <fullName evidence="7">Sugar ABC transporter substrate-binding protein</fullName>
    </recommendedName>
</protein>
<dbReference type="EMBL" id="LANJ01000016">
    <property type="protein sequence ID" value="KKC37790.1"/>
    <property type="molecule type" value="Genomic_DNA"/>
</dbReference>
<feature type="signal peptide" evidence="4">
    <location>
        <begin position="1"/>
        <end position="23"/>
    </location>
</feature>
<dbReference type="Gene3D" id="3.40.190.10">
    <property type="entry name" value="Periplasmic binding protein-like II"/>
    <property type="match status" value="2"/>
</dbReference>
<dbReference type="PANTHER" id="PTHR43649:SF14">
    <property type="entry name" value="BLR3389 PROTEIN"/>
    <property type="match status" value="1"/>
</dbReference>
<evidence type="ECO:0000256" key="2">
    <source>
        <dbReference type="ARBA" id="ARBA00008520"/>
    </source>
</evidence>
<comment type="similarity">
    <text evidence="2">Belongs to the bacterial solute-binding protein 1 family.</text>
</comment>
<dbReference type="SUPFAM" id="SSF53850">
    <property type="entry name" value="Periplasmic binding protein-like II"/>
    <property type="match status" value="1"/>
</dbReference>
<dbReference type="InterPro" id="IPR050490">
    <property type="entry name" value="Bact_solute-bd_prot1"/>
</dbReference>
<sequence length="431" mass="46888">MQKTLLALGLGTALSALSFGAMAQDGVNLVYWSLWNEPEPGANVMKSLIADFEAAHPGVTITPVWNGRQNQTTVRNALAGGTQIDIMDSDMDGLKGGLAAAGALLPWDAELAAPAPGGEAGTFGDLFYPHLLDMASNDGTLYQIPYMLYAYNIFYSQGALEKAGVSALPEDWDGFVAALEQVKASGLNGIAVESDIAFYNIKWFNYLIERVAGPDFLMRATEDKTGETWRDPAVLKAVELELDLWARGLIPAESRGYQWPAGQQTIAFDETAVELVGSWLPVELADTVEDDFKWGAIRFPSVEGGLGDVNHVEINSHSMAILASSTHEAEAREFIKFIASTPSQQRYATDAKIGVANRNVEWAPEVAAARKSLDEATLILSENHGIKAKYPDYSTNVYEALHNQVFLGSITPAEFVDQMVARTKEFWANRS</sequence>
<dbReference type="PANTHER" id="PTHR43649">
    <property type="entry name" value="ARABINOSE-BINDING PROTEIN-RELATED"/>
    <property type="match status" value="1"/>
</dbReference>